<dbReference type="GeneID" id="36346862"/>
<evidence type="ECO:0000256" key="1">
    <source>
        <dbReference type="SAM" id="MobiDB-lite"/>
    </source>
</evidence>
<sequence>MEVDTEPIAAERNSSRRTPAQTQSDLLENEVNGELVGHNTRKADTGVTPSSVAKL</sequence>
<dbReference type="CTD" id="36346862"/>
<evidence type="ECO:0000313" key="3">
    <source>
        <dbReference type="Proteomes" id="UP000019149"/>
    </source>
</evidence>
<dbReference type="AlphaFoldDB" id="W6TZ41"/>
<proteinExistence type="predicted"/>
<dbReference type="Proteomes" id="UP000019149">
    <property type="component" value="Unassembled WGS sequence"/>
</dbReference>
<dbReference type="KEGG" id="egl:EGR_11149"/>
<dbReference type="EMBL" id="APAU02000420">
    <property type="protein sequence ID" value="EUB53993.1"/>
    <property type="molecule type" value="Genomic_DNA"/>
</dbReference>
<dbReference type="RefSeq" id="XP_024345189.1">
    <property type="nucleotide sequence ID" value="XM_024500396.1"/>
</dbReference>
<protein>
    <submittedName>
        <fullName evidence="2">Uncharacterized protein</fullName>
    </submittedName>
</protein>
<name>W6TZ41_ECHGR</name>
<comment type="caution">
    <text evidence="2">The sequence shown here is derived from an EMBL/GenBank/DDBJ whole genome shotgun (WGS) entry which is preliminary data.</text>
</comment>
<accession>W6TZ41</accession>
<keyword evidence="3" id="KW-1185">Reference proteome</keyword>
<evidence type="ECO:0000313" key="2">
    <source>
        <dbReference type="EMBL" id="EUB53993.1"/>
    </source>
</evidence>
<organism evidence="2 3">
    <name type="scientific">Echinococcus granulosus</name>
    <name type="common">Hydatid tapeworm</name>
    <dbReference type="NCBI Taxonomy" id="6210"/>
    <lineage>
        <taxon>Eukaryota</taxon>
        <taxon>Metazoa</taxon>
        <taxon>Spiralia</taxon>
        <taxon>Lophotrochozoa</taxon>
        <taxon>Platyhelminthes</taxon>
        <taxon>Cestoda</taxon>
        <taxon>Eucestoda</taxon>
        <taxon>Cyclophyllidea</taxon>
        <taxon>Taeniidae</taxon>
        <taxon>Echinococcus</taxon>
        <taxon>Echinococcus granulosus group</taxon>
    </lineage>
</organism>
<feature type="compositionally biased region" description="Polar residues" evidence="1">
    <location>
        <begin position="16"/>
        <end position="26"/>
    </location>
</feature>
<gene>
    <name evidence="2" type="ORF">EGR_11149</name>
</gene>
<feature type="region of interest" description="Disordered" evidence="1">
    <location>
        <begin position="1"/>
        <end position="34"/>
    </location>
</feature>
<reference evidence="2 3" key="1">
    <citation type="journal article" date="2013" name="Nat. Genet.">
        <title>The genome of the hydatid tapeworm Echinococcus granulosus.</title>
        <authorList>
            <person name="Zheng H."/>
            <person name="Zhang W."/>
            <person name="Zhang L."/>
            <person name="Zhang Z."/>
            <person name="Li J."/>
            <person name="Lu G."/>
            <person name="Zhu Y."/>
            <person name="Wang Y."/>
            <person name="Huang Y."/>
            <person name="Liu J."/>
            <person name="Kang H."/>
            <person name="Chen J."/>
            <person name="Wang L."/>
            <person name="Chen A."/>
            <person name="Yu S."/>
            <person name="Gao Z."/>
            <person name="Jin L."/>
            <person name="Gu W."/>
            <person name="Wang Z."/>
            <person name="Zhao L."/>
            <person name="Shi B."/>
            <person name="Wen H."/>
            <person name="Lin R."/>
            <person name="Jones M.K."/>
            <person name="Brejova B."/>
            <person name="Vinar T."/>
            <person name="Zhao G."/>
            <person name="McManus D.P."/>
            <person name="Chen Z."/>
            <person name="Zhou Y."/>
            <person name="Wang S."/>
        </authorList>
    </citation>
    <scope>NUCLEOTIDE SEQUENCE [LARGE SCALE GENOMIC DNA]</scope>
</reference>